<sequence length="184" mass="20830">MKKRELKVSVPRFDKTPWFSKASLTNKPLILSLPKRYPQSSATFLGSSKKDKNLPILFQVPDIVPKVEGNQSDPMLIRKKQMCSTCREMKVVQPRTMVIPDDLKLSFANIVSHRMMSLHPPKAQTVPRPSCGDIPTENIQYRLPILGPRTAVFHGLLSDAYQSLQETQLSPLPRKEPVGKTVRQ</sequence>
<protein>
    <submittedName>
        <fullName evidence="1">Uncharacterized protein</fullName>
    </submittedName>
</protein>
<dbReference type="Ensembl" id="ENSSSCT00050089975.1">
    <property type="protein sequence ID" value="ENSSSCP00050038643.1"/>
    <property type="gene ID" value="ENSSSCG00050065968.1"/>
</dbReference>
<dbReference type="Pfam" id="PF15081">
    <property type="entry name" value="DUF4548"/>
    <property type="match status" value="1"/>
</dbReference>
<dbReference type="InterPro" id="IPR027845">
    <property type="entry name" value="DUF4548"/>
</dbReference>
<name>A0A8D0KAI4_PIG</name>
<organism evidence="1 2">
    <name type="scientific">Sus scrofa</name>
    <name type="common">Pig</name>
    <dbReference type="NCBI Taxonomy" id="9823"/>
    <lineage>
        <taxon>Eukaryota</taxon>
        <taxon>Metazoa</taxon>
        <taxon>Chordata</taxon>
        <taxon>Craniata</taxon>
        <taxon>Vertebrata</taxon>
        <taxon>Euteleostomi</taxon>
        <taxon>Mammalia</taxon>
        <taxon>Eutheria</taxon>
        <taxon>Laurasiatheria</taxon>
        <taxon>Artiodactyla</taxon>
        <taxon>Suina</taxon>
        <taxon>Suidae</taxon>
        <taxon>Sus</taxon>
    </lineage>
</organism>
<dbReference type="PANTHER" id="PTHR39410">
    <property type="entry name" value="RIKEN CDNA 4930558K02 GENE"/>
    <property type="match status" value="1"/>
</dbReference>
<dbReference type="PANTHER" id="PTHR39410:SF1">
    <property type="entry name" value="RIKEN CDNA 4930558K02 GENE"/>
    <property type="match status" value="1"/>
</dbReference>
<accession>A0A8D0KAI4</accession>
<dbReference type="AlphaFoldDB" id="A0A8D0KAI4"/>
<evidence type="ECO:0000313" key="1">
    <source>
        <dbReference type="Ensembl" id="ENSSSCP00050038643.1"/>
    </source>
</evidence>
<reference evidence="1" key="1">
    <citation type="submission" date="2025-08" db="UniProtKB">
        <authorList>
            <consortium name="Ensembl"/>
        </authorList>
    </citation>
    <scope>IDENTIFICATION</scope>
</reference>
<evidence type="ECO:0000313" key="2">
    <source>
        <dbReference type="Proteomes" id="UP000694571"/>
    </source>
</evidence>
<proteinExistence type="predicted"/>
<dbReference type="Proteomes" id="UP000694571">
    <property type="component" value="Unplaced"/>
</dbReference>